<sequence>MDLSFARPHSCLLVVLTVTWTLNMRMAFNVSTAARHLLKHV</sequence>
<reference evidence="1" key="1">
    <citation type="submission" date="2014-11" db="EMBL/GenBank/DDBJ databases">
        <authorList>
            <person name="Amaro Gonzalez C."/>
        </authorList>
    </citation>
    <scope>NUCLEOTIDE SEQUENCE</scope>
</reference>
<protein>
    <submittedName>
        <fullName evidence="1">Uncharacterized protein</fullName>
    </submittedName>
</protein>
<name>A0A0E9TZY7_ANGAN</name>
<dbReference type="AlphaFoldDB" id="A0A0E9TZY7"/>
<reference evidence="1" key="2">
    <citation type="journal article" date="2015" name="Fish Shellfish Immunol.">
        <title>Early steps in the European eel (Anguilla anguilla)-Vibrio vulnificus interaction in the gills: Role of the RtxA13 toxin.</title>
        <authorList>
            <person name="Callol A."/>
            <person name="Pajuelo D."/>
            <person name="Ebbesson L."/>
            <person name="Teles M."/>
            <person name="MacKenzie S."/>
            <person name="Amaro C."/>
        </authorList>
    </citation>
    <scope>NUCLEOTIDE SEQUENCE</scope>
</reference>
<organism evidence="1">
    <name type="scientific">Anguilla anguilla</name>
    <name type="common">European freshwater eel</name>
    <name type="synonym">Muraena anguilla</name>
    <dbReference type="NCBI Taxonomy" id="7936"/>
    <lineage>
        <taxon>Eukaryota</taxon>
        <taxon>Metazoa</taxon>
        <taxon>Chordata</taxon>
        <taxon>Craniata</taxon>
        <taxon>Vertebrata</taxon>
        <taxon>Euteleostomi</taxon>
        <taxon>Actinopterygii</taxon>
        <taxon>Neopterygii</taxon>
        <taxon>Teleostei</taxon>
        <taxon>Anguilliformes</taxon>
        <taxon>Anguillidae</taxon>
        <taxon>Anguilla</taxon>
    </lineage>
</organism>
<proteinExistence type="predicted"/>
<dbReference type="EMBL" id="GBXM01049466">
    <property type="protein sequence ID" value="JAH59111.1"/>
    <property type="molecule type" value="Transcribed_RNA"/>
</dbReference>
<accession>A0A0E9TZY7</accession>
<evidence type="ECO:0000313" key="1">
    <source>
        <dbReference type="EMBL" id="JAH59111.1"/>
    </source>
</evidence>